<accession>A0A232FA50</accession>
<name>A0A232FA50_9HYME</name>
<feature type="domain" description="Bride of doubletime-like TPR" evidence="3">
    <location>
        <begin position="129"/>
        <end position="207"/>
    </location>
</feature>
<organism evidence="4 5">
    <name type="scientific">Trichomalopsis sarcophagae</name>
    <dbReference type="NCBI Taxonomy" id="543379"/>
    <lineage>
        <taxon>Eukaryota</taxon>
        <taxon>Metazoa</taxon>
        <taxon>Ecdysozoa</taxon>
        <taxon>Arthropoda</taxon>
        <taxon>Hexapoda</taxon>
        <taxon>Insecta</taxon>
        <taxon>Pterygota</taxon>
        <taxon>Neoptera</taxon>
        <taxon>Endopterygota</taxon>
        <taxon>Hymenoptera</taxon>
        <taxon>Apocrita</taxon>
        <taxon>Proctotrupomorpha</taxon>
        <taxon>Chalcidoidea</taxon>
        <taxon>Pteromalidae</taxon>
        <taxon>Pteromalinae</taxon>
        <taxon>Trichomalopsis</taxon>
    </lineage>
</organism>
<evidence type="ECO:0000313" key="4">
    <source>
        <dbReference type="EMBL" id="OXU27734.1"/>
    </source>
</evidence>
<dbReference type="Pfam" id="PF21603">
    <property type="entry name" value="Bdbt-like_TPR"/>
    <property type="match status" value="1"/>
</dbReference>
<dbReference type="Gene3D" id="1.25.40.10">
    <property type="entry name" value="Tetratricopeptide repeat domain"/>
    <property type="match status" value="1"/>
</dbReference>
<evidence type="ECO:0000259" key="2">
    <source>
        <dbReference type="Pfam" id="PF18023"/>
    </source>
</evidence>
<keyword evidence="5" id="KW-1185">Reference proteome</keyword>
<dbReference type="SMART" id="SM00028">
    <property type="entry name" value="TPR"/>
    <property type="match status" value="2"/>
</dbReference>
<comment type="caution">
    <text evidence="4">The sequence shown here is derived from an EMBL/GenBank/DDBJ whole genome shotgun (WGS) entry which is preliminary data.</text>
</comment>
<dbReference type="AlphaFoldDB" id="A0A232FA50"/>
<dbReference type="Gene3D" id="2.40.30.320">
    <property type="match status" value="1"/>
</dbReference>
<dbReference type="InterPro" id="IPR011990">
    <property type="entry name" value="TPR-like_helical_dom_sf"/>
</dbReference>
<dbReference type="InterPro" id="IPR019734">
    <property type="entry name" value="TPR_rpt"/>
</dbReference>
<dbReference type="InterPro" id="IPR048919">
    <property type="entry name" value="Bdbt-like_TPR"/>
</dbReference>
<dbReference type="SUPFAM" id="SSF48452">
    <property type="entry name" value="TPR-like"/>
    <property type="match status" value="1"/>
</dbReference>
<dbReference type="STRING" id="543379.A0A232FA50"/>
<keyword evidence="1" id="KW-0802">TPR repeat</keyword>
<evidence type="ECO:0000259" key="3">
    <source>
        <dbReference type="Pfam" id="PF21603"/>
    </source>
</evidence>
<feature type="repeat" description="TPR" evidence="1">
    <location>
        <begin position="221"/>
        <end position="254"/>
    </location>
</feature>
<dbReference type="PANTHER" id="PTHR46512">
    <property type="entry name" value="PEPTIDYLPROLYL ISOMERASE"/>
    <property type="match status" value="1"/>
</dbReference>
<dbReference type="PROSITE" id="PS50005">
    <property type="entry name" value="TPR"/>
    <property type="match status" value="1"/>
</dbReference>
<reference evidence="4 5" key="1">
    <citation type="journal article" date="2017" name="Curr. Biol.">
        <title>The Evolution of Venom by Co-option of Single-Copy Genes.</title>
        <authorList>
            <person name="Martinson E.O."/>
            <person name="Mrinalini"/>
            <person name="Kelkar Y.D."/>
            <person name="Chang C.H."/>
            <person name="Werren J.H."/>
        </authorList>
    </citation>
    <scope>NUCLEOTIDE SEQUENCE [LARGE SCALE GENOMIC DNA]</scope>
    <source>
        <strain evidence="4 5">Alberta</strain>
        <tissue evidence="4">Whole body</tissue>
    </source>
</reference>
<dbReference type="Pfam" id="PF18023">
    <property type="entry name" value="FKBP_N_2"/>
    <property type="match status" value="1"/>
</dbReference>
<proteinExistence type="predicted"/>
<evidence type="ECO:0000256" key="1">
    <source>
        <dbReference type="PROSITE-ProRule" id="PRU00339"/>
    </source>
</evidence>
<feature type="domain" description="BDBT FKBP like N-terminal" evidence="2">
    <location>
        <begin position="4"/>
        <end position="119"/>
    </location>
</feature>
<dbReference type="OrthoDB" id="433738at2759"/>
<dbReference type="Proteomes" id="UP000215335">
    <property type="component" value="Unassembled WGS sequence"/>
</dbReference>
<protein>
    <submittedName>
        <fullName evidence="4">Uncharacterized protein</fullName>
    </submittedName>
</protein>
<dbReference type="InterPro" id="IPR040478">
    <property type="entry name" value="FKBP_N_2"/>
</dbReference>
<dbReference type="EMBL" id="NNAY01000550">
    <property type="protein sequence ID" value="OXU27734.1"/>
    <property type="molecule type" value="Genomic_DNA"/>
</dbReference>
<gene>
    <name evidence="4" type="ORF">TSAR_015398</name>
</gene>
<dbReference type="InterPro" id="IPR050754">
    <property type="entry name" value="FKBP4/5/8-like"/>
</dbReference>
<dbReference type="PANTHER" id="PTHR46512:SF10">
    <property type="entry name" value="FK506-BINDING PROTEIN-LIKE"/>
    <property type="match status" value="1"/>
</dbReference>
<evidence type="ECO:0000313" key="5">
    <source>
        <dbReference type="Proteomes" id="UP000215335"/>
    </source>
</evidence>
<sequence>MTTWESADKLVKKEIIREGQFSNKPTELSVCTIHVANPQSLDLSIEQMKEDLHSDIIDADSKKVIVIGDACSHVDRYIERAIEMMSLNEHSLITVQFPPDRTRTQTIILSLEVTLEKVDFHKRIWEWSLEEKYQTALKYKEKGVELFKAKRNVDAFHRFSKACKTLITLEPIEETDETMKNILTLKYVLYNNMAECQLIQENYDHTITLCNKVLSKEEKNVKALYRRGVAYGNIKDYEKAVNDLKIVVSIEPKNKKAQEKFNIFNEGWRVSVQGYENIVRKMFKA</sequence>